<protein>
    <submittedName>
        <fullName evidence="4">Flp pilus assembly protein CpaB</fullName>
    </submittedName>
</protein>
<dbReference type="Pfam" id="PF08666">
    <property type="entry name" value="SAF"/>
    <property type="match status" value="1"/>
</dbReference>
<proteinExistence type="predicted"/>
<feature type="signal peptide" evidence="2">
    <location>
        <begin position="1"/>
        <end position="33"/>
    </location>
</feature>
<evidence type="ECO:0000313" key="5">
    <source>
        <dbReference type="Proteomes" id="UP001216329"/>
    </source>
</evidence>
<feature type="domain" description="SAF" evidence="3">
    <location>
        <begin position="48"/>
        <end position="114"/>
    </location>
</feature>
<reference evidence="4" key="1">
    <citation type="submission" date="2023-03" db="EMBL/GenBank/DDBJ databases">
        <title>Andean soil-derived lignocellulolytic bacterial consortium as a source of novel taxa and putative plastic-active enzymes.</title>
        <authorList>
            <person name="Diaz-Garcia L."/>
            <person name="Chuvochina M."/>
            <person name="Feuerriegel G."/>
            <person name="Bunk B."/>
            <person name="Sproer C."/>
            <person name="Streit W.R."/>
            <person name="Rodriguez L.M."/>
            <person name="Overmann J."/>
            <person name="Jimenez D.J."/>
        </authorList>
    </citation>
    <scope>NUCLEOTIDE SEQUENCE</scope>
    <source>
        <strain evidence="4">MAG 876</strain>
    </source>
</reference>
<keyword evidence="2" id="KW-0732">Signal</keyword>
<dbReference type="Proteomes" id="UP001216329">
    <property type="component" value="Chromosome"/>
</dbReference>
<gene>
    <name evidence="4" type="primary">cpaB</name>
    <name evidence="4" type="ORF">P0Y58_19270</name>
</gene>
<evidence type="ECO:0000256" key="2">
    <source>
        <dbReference type="SAM" id="SignalP"/>
    </source>
</evidence>
<dbReference type="CDD" id="cd11614">
    <property type="entry name" value="SAF_CpaB_FlgA_like"/>
    <property type="match status" value="1"/>
</dbReference>
<dbReference type="EMBL" id="CP119325">
    <property type="protein sequence ID" value="WEK29036.1"/>
    <property type="molecule type" value="Genomic_DNA"/>
</dbReference>
<feature type="compositionally biased region" description="Basic and acidic residues" evidence="1">
    <location>
        <begin position="286"/>
        <end position="300"/>
    </location>
</feature>
<sequence length="300" mass="31810">MKTPSVLLLAGALVLAGGAALLARVLLAPPAPAAVAAAKPATVEKAALAVLVAANDLRPGQLIDRGMLRWQEVQALPSAERYFQRDQSDLDLGAGAVLRHPLKAGQALTESMLVRAGEPGFLAAVLRPGMRALSLPTSAVAVSQGLVSAGDRVDVILALKAGKNDDRDLGPPKLAAQTLLRDVRVLAINRSTRELTARLNAEAPATPANDKENRYFETVTLEVTPAQAERLALSKEVGSLQLALRGNREPGDGLPRSGSRDVTRLAQATDVFEKPDTRKFPTLLYRGDETERVEPPKAQP</sequence>
<dbReference type="SMART" id="SM00858">
    <property type="entry name" value="SAF"/>
    <property type="match status" value="1"/>
</dbReference>
<dbReference type="NCBIfam" id="TIGR03177">
    <property type="entry name" value="pilus_cpaB"/>
    <property type="match status" value="1"/>
</dbReference>
<name>A0AAJ5WC79_9PSED</name>
<dbReference type="InterPro" id="IPR013974">
    <property type="entry name" value="SAF"/>
</dbReference>
<feature type="region of interest" description="Disordered" evidence="1">
    <location>
        <begin position="245"/>
        <end position="300"/>
    </location>
</feature>
<dbReference type="InterPro" id="IPR017592">
    <property type="entry name" value="Pilus_assmbl_Flp-typ_CpaB"/>
</dbReference>
<evidence type="ECO:0000259" key="3">
    <source>
        <dbReference type="SMART" id="SM00858"/>
    </source>
</evidence>
<dbReference type="Pfam" id="PF16976">
    <property type="entry name" value="RcpC"/>
    <property type="match status" value="1"/>
</dbReference>
<evidence type="ECO:0000256" key="1">
    <source>
        <dbReference type="SAM" id="MobiDB-lite"/>
    </source>
</evidence>
<organism evidence="4 5">
    <name type="scientific">Candidatus Pseudomonas phytovorans</name>
    <dbReference type="NCBI Taxonomy" id="3121377"/>
    <lineage>
        <taxon>Bacteria</taxon>
        <taxon>Pseudomonadati</taxon>
        <taxon>Pseudomonadota</taxon>
        <taxon>Gammaproteobacteria</taxon>
        <taxon>Pseudomonadales</taxon>
        <taxon>Pseudomonadaceae</taxon>
        <taxon>Pseudomonas</taxon>
    </lineage>
</organism>
<feature type="chain" id="PRO_5042572259" evidence="2">
    <location>
        <begin position="34"/>
        <end position="300"/>
    </location>
</feature>
<dbReference type="InterPro" id="IPR031571">
    <property type="entry name" value="RcpC_dom"/>
</dbReference>
<dbReference type="Gene3D" id="3.90.1210.10">
    <property type="entry name" value="Antifreeze-like/N-acetylneuraminic acid synthase C-terminal domain"/>
    <property type="match status" value="1"/>
</dbReference>
<accession>A0AAJ5WC79</accession>
<dbReference type="AlphaFoldDB" id="A0AAJ5WC79"/>
<evidence type="ECO:0000313" key="4">
    <source>
        <dbReference type="EMBL" id="WEK29036.1"/>
    </source>
</evidence>